<dbReference type="NCBIfam" id="TIGR01593">
    <property type="entry name" value="holin_tox_secr"/>
    <property type="match status" value="1"/>
</dbReference>
<name>A0AAJ2N7V7_9BACL</name>
<gene>
    <name evidence="7" type="ORF">RQP50_27425</name>
</gene>
<evidence type="ECO:0000313" key="8">
    <source>
        <dbReference type="Proteomes" id="UP001250538"/>
    </source>
</evidence>
<protein>
    <submittedName>
        <fullName evidence="7">Phage holin family protein</fullName>
    </submittedName>
</protein>
<evidence type="ECO:0000256" key="2">
    <source>
        <dbReference type="ARBA" id="ARBA00022692"/>
    </source>
</evidence>
<comment type="caution">
    <text evidence="7">The sequence shown here is derived from an EMBL/GenBank/DDBJ whole genome shotgun (WGS) entry which is preliminary data.</text>
</comment>
<dbReference type="GO" id="GO:0016020">
    <property type="term" value="C:membrane"/>
    <property type="evidence" value="ECO:0007669"/>
    <property type="project" value="UniProtKB-SubCell"/>
</dbReference>
<keyword evidence="2 6" id="KW-0812">Transmembrane</keyword>
<dbReference type="Proteomes" id="UP001250538">
    <property type="component" value="Unassembled WGS sequence"/>
</dbReference>
<keyword evidence="3 6" id="KW-1133">Transmembrane helix</keyword>
<feature type="transmembrane region" description="Helical" evidence="6">
    <location>
        <begin position="85"/>
        <end position="115"/>
    </location>
</feature>
<evidence type="ECO:0000256" key="3">
    <source>
        <dbReference type="ARBA" id="ARBA00022989"/>
    </source>
</evidence>
<evidence type="ECO:0000256" key="6">
    <source>
        <dbReference type="SAM" id="Phobius"/>
    </source>
</evidence>
<accession>A0AAJ2N7V7</accession>
<comment type="similarity">
    <text evidence="5">Belongs to the bacteriophage holin family. Cp-1 holin subfamily.</text>
</comment>
<organism evidence="7 8">
    <name type="scientific">Paenibacillus suaedae</name>
    <dbReference type="NCBI Taxonomy" id="3077233"/>
    <lineage>
        <taxon>Bacteria</taxon>
        <taxon>Bacillati</taxon>
        <taxon>Bacillota</taxon>
        <taxon>Bacilli</taxon>
        <taxon>Bacillales</taxon>
        <taxon>Paenibacillaceae</taxon>
        <taxon>Paenibacillus</taxon>
    </lineage>
</organism>
<dbReference type="InterPro" id="IPR006480">
    <property type="entry name" value="Phage_holin_4_1"/>
</dbReference>
<evidence type="ECO:0000256" key="1">
    <source>
        <dbReference type="ARBA" id="ARBA00004141"/>
    </source>
</evidence>
<dbReference type="Pfam" id="PF05105">
    <property type="entry name" value="Phage_holin_4_1"/>
    <property type="match status" value="1"/>
</dbReference>
<reference evidence="8" key="1">
    <citation type="submission" date="2023-09" db="EMBL/GenBank/DDBJ databases">
        <title>Paenibacillus sp. chi10 Genome sequencing and assembly.</title>
        <authorList>
            <person name="Kim I."/>
        </authorList>
    </citation>
    <scope>NUCLEOTIDE SEQUENCE [LARGE SCALE GENOMIC DNA]</scope>
    <source>
        <strain evidence="8">chi10</strain>
    </source>
</reference>
<proteinExistence type="inferred from homology"/>
<evidence type="ECO:0000256" key="4">
    <source>
        <dbReference type="ARBA" id="ARBA00023136"/>
    </source>
</evidence>
<evidence type="ECO:0000313" key="7">
    <source>
        <dbReference type="EMBL" id="MDT8979965.1"/>
    </source>
</evidence>
<dbReference type="RefSeq" id="WP_315747326.1">
    <property type="nucleotide sequence ID" value="NZ_JAVYAA010000010.1"/>
</dbReference>
<dbReference type="EMBL" id="JAVYAA010000010">
    <property type="protein sequence ID" value="MDT8979965.1"/>
    <property type="molecule type" value="Genomic_DNA"/>
</dbReference>
<sequence length="158" mass="16987">MDRFKELGLTVWTAAAGANAKEASLGAGTAFIGTLGSLLGGWDKPLIFLLALMAADYVTGVLGAIKTKTLNSEVMFWGGIRKITILFVIGLAALIDSWIQPGSLLFRTIAIFFYAGREGLSVVENLGVYGVDLPPKLVAFLEQLNEKGKEVDNHDNRN</sequence>
<feature type="transmembrane region" description="Helical" evidence="6">
    <location>
        <begin position="44"/>
        <end position="65"/>
    </location>
</feature>
<keyword evidence="4 6" id="KW-0472">Membrane</keyword>
<comment type="subcellular location">
    <subcellularLocation>
        <location evidence="1">Membrane</location>
        <topology evidence="1">Multi-pass membrane protein</topology>
    </subcellularLocation>
</comment>
<dbReference type="AlphaFoldDB" id="A0AAJ2N7V7"/>
<keyword evidence="8" id="KW-1185">Reference proteome</keyword>
<evidence type="ECO:0000256" key="5">
    <source>
        <dbReference type="ARBA" id="ARBA00023600"/>
    </source>
</evidence>